<evidence type="ECO:0000259" key="2">
    <source>
        <dbReference type="Pfam" id="PF13699"/>
    </source>
</evidence>
<sequence length="537" mass="57039">MDGAFAASSRRNEAPAAAPPIVHEVLSSPGQPLAPDTQAVMGSELDCDFSEVRVHTDPRAAESAAAVDAAAYTVGQHIVFGAGRYQPLSAAGHRLLAHELAHTQQQSTAAAPANLRVGTAEDSTEPDARRVAAGGRAPVSAGPVMLRRSPLTDELTTDLRTGGKGGVFTRLRARGPITQDPDLGPWIDRNFPGDTDDRWLAKELAAHGAEPRWTTGAFAERERRASAGHWDPEPGNIEASFDVGHGPNPIQAFYFPGKTNRHAMIVGGVHGTEAAGVQVVEMLLQILRTPDAQGKPRVPTFSVIVVPTLFPANYAARSRQSPGGIDPNRNLPARGKVASSKVDEHQGPIDANNNPVRPDAVAPVDKEHRPLDAQNRPVLPENLVLLDLVDRFRPERIAMVHGVTGGPNAGVSTDPRPGHDQPAVTDKTGATVTPEGDDLALAREMGKHAIAGGARAPLNERGSVTYPTQSVAHQEGVTFGMYGSSAAGSRPAMNVILIETLGNTRSDEIKKHDAAQKRQVELQSFADVLRNVFLEQP</sequence>
<evidence type="ECO:0000313" key="4">
    <source>
        <dbReference type="Proteomes" id="UP001597542"/>
    </source>
</evidence>
<feature type="domain" description="eCIS core" evidence="2">
    <location>
        <begin position="32"/>
        <end position="108"/>
    </location>
</feature>
<evidence type="ECO:0000313" key="3">
    <source>
        <dbReference type="EMBL" id="MFD2486160.1"/>
    </source>
</evidence>
<dbReference type="SUPFAM" id="SSF53187">
    <property type="entry name" value="Zn-dependent exopeptidases"/>
    <property type="match status" value="1"/>
</dbReference>
<comment type="caution">
    <text evidence="3">The sequence shown here is derived from an EMBL/GenBank/DDBJ whole genome shotgun (WGS) entry which is preliminary data.</text>
</comment>
<gene>
    <name evidence="3" type="ORF">ACFSUT_38210</name>
</gene>
<proteinExistence type="predicted"/>
<reference evidence="4" key="1">
    <citation type="journal article" date="2019" name="Int. J. Syst. Evol. Microbiol.">
        <title>The Global Catalogue of Microorganisms (GCM) 10K type strain sequencing project: providing services to taxonomists for standard genome sequencing and annotation.</title>
        <authorList>
            <consortium name="The Broad Institute Genomics Platform"/>
            <consortium name="The Broad Institute Genome Sequencing Center for Infectious Disease"/>
            <person name="Wu L."/>
            <person name="Ma J."/>
        </authorList>
    </citation>
    <scope>NUCLEOTIDE SEQUENCE [LARGE SCALE GENOMIC DNA]</scope>
    <source>
        <strain evidence="4">CGMCC 4.7638</strain>
    </source>
</reference>
<accession>A0ABW5IDV4</accession>
<dbReference type="Proteomes" id="UP001597542">
    <property type="component" value="Unassembled WGS sequence"/>
</dbReference>
<dbReference type="InterPro" id="IPR025295">
    <property type="entry name" value="eCIS_core_dom"/>
</dbReference>
<dbReference type="EMBL" id="JBHUKQ010000019">
    <property type="protein sequence ID" value="MFD2486160.1"/>
    <property type="molecule type" value="Genomic_DNA"/>
</dbReference>
<dbReference type="RefSeq" id="WP_344285016.1">
    <property type="nucleotide sequence ID" value="NZ_BAAAHV010000022.1"/>
</dbReference>
<keyword evidence="4" id="KW-1185">Reference proteome</keyword>
<feature type="region of interest" description="Disordered" evidence="1">
    <location>
        <begin position="107"/>
        <end position="135"/>
    </location>
</feature>
<name>A0ABW5IDV4_9PSEU</name>
<feature type="region of interest" description="Disordered" evidence="1">
    <location>
        <begin position="317"/>
        <end position="362"/>
    </location>
</feature>
<dbReference type="Pfam" id="PF13699">
    <property type="entry name" value="eCIS_core"/>
    <property type="match status" value="1"/>
</dbReference>
<protein>
    <submittedName>
        <fullName evidence="3">DUF4157 domain-containing protein</fullName>
    </submittedName>
</protein>
<evidence type="ECO:0000256" key="1">
    <source>
        <dbReference type="SAM" id="MobiDB-lite"/>
    </source>
</evidence>
<dbReference type="Gene3D" id="3.40.630.10">
    <property type="entry name" value="Zn peptidases"/>
    <property type="match status" value="1"/>
</dbReference>
<feature type="region of interest" description="Disordered" evidence="1">
    <location>
        <begin position="403"/>
        <end position="431"/>
    </location>
</feature>
<organism evidence="3 4">
    <name type="scientific">Amycolatopsis albidoflavus</name>
    <dbReference type="NCBI Taxonomy" id="102226"/>
    <lineage>
        <taxon>Bacteria</taxon>
        <taxon>Bacillati</taxon>
        <taxon>Actinomycetota</taxon>
        <taxon>Actinomycetes</taxon>
        <taxon>Pseudonocardiales</taxon>
        <taxon>Pseudonocardiaceae</taxon>
        <taxon>Amycolatopsis</taxon>
    </lineage>
</organism>